<feature type="domain" description="Glycoside hydrolase family 5" evidence="6">
    <location>
        <begin position="68"/>
        <end position="302"/>
    </location>
</feature>
<keyword evidence="8" id="KW-1185">Reference proteome</keyword>
<dbReference type="EC" id="3.2.1.58" evidence="7"/>
<dbReference type="EMBL" id="JAPUFD010000029">
    <property type="protein sequence ID" value="MDI1493603.1"/>
    <property type="molecule type" value="Genomic_DNA"/>
</dbReference>
<reference evidence="7" key="1">
    <citation type="journal article" date="2023" name="Genome Biol. Evol.">
        <title>First Whole Genome Sequence and Flow Cytometry Genome Size Data for the Lichen-Forming Fungus Ramalina farinacea (Ascomycota).</title>
        <authorList>
            <person name="Llewellyn T."/>
            <person name="Mian S."/>
            <person name="Hill R."/>
            <person name="Leitch I.J."/>
            <person name="Gaya E."/>
        </authorList>
    </citation>
    <scope>NUCLEOTIDE SEQUENCE</scope>
    <source>
        <strain evidence="7">LIQ254RAFAR</strain>
    </source>
</reference>
<gene>
    <name evidence="7" type="primary">EXG2_2</name>
    <name evidence="7" type="ORF">OHK93_005395</name>
</gene>
<dbReference type="InterPro" id="IPR017853">
    <property type="entry name" value="GH"/>
</dbReference>
<dbReference type="GO" id="GO:0004338">
    <property type="term" value="F:glucan exo-1,3-beta-glucosidase activity"/>
    <property type="evidence" value="ECO:0007669"/>
    <property type="project" value="UniProtKB-EC"/>
</dbReference>
<comment type="similarity">
    <text evidence="1 5">Belongs to the glycosyl hydrolase 5 (cellulase A) family.</text>
</comment>
<keyword evidence="2 5" id="KW-0378">Hydrolase</keyword>
<evidence type="ECO:0000256" key="1">
    <source>
        <dbReference type="ARBA" id="ARBA00005641"/>
    </source>
</evidence>
<evidence type="ECO:0000313" key="7">
    <source>
        <dbReference type="EMBL" id="MDI1493603.1"/>
    </source>
</evidence>
<dbReference type="AlphaFoldDB" id="A0AA43QVZ6"/>
<evidence type="ECO:0000256" key="2">
    <source>
        <dbReference type="ARBA" id="ARBA00022801"/>
    </source>
</evidence>
<dbReference type="Pfam" id="PF00150">
    <property type="entry name" value="Cellulase"/>
    <property type="match status" value="1"/>
</dbReference>
<dbReference type="GO" id="GO:0009986">
    <property type="term" value="C:cell surface"/>
    <property type="evidence" value="ECO:0007669"/>
    <property type="project" value="TreeGrafter"/>
</dbReference>
<dbReference type="Gene3D" id="3.20.20.80">
    <property type="entry name" value="Glycosidases"/>
    <property type="match status" value="1"/>
</dbReference>
<dbReference type="InterPro" id="IPR050386">
    <property type="entry name" value="Glycosyl_hydrolase_5"/>
</dbReference>
<evidence type="ECO:0000256" key="5">
    <source>
        <dbReference type="RuleBase" id="RU361153"/>
    </source>
</evidence>
<dbReference type="SUPFAM" id="SSF51445">
    <property type="entry name" value="(Trans)glycosidases"/>
    <property type="match status" value="1"/>
</dbReference>
<sequence length="420" mass="46157">MDGKGAVKGVNIGGWLLLESYALHLDIVLSLELINRRWITPSLFPTEDIVDEYTLGQKNPDAQSILQKHWDTFITEDDFKQIQQAGFNMVRIGIGYWAFKKFGNDSYISGAADYLDKAISWAGSAGIQVIVDLHGAPGSQNGFDNSGQYTLNASWTKNGNVHYTYEVIQIIASKYGNSPTVAAINLINEPFPEKLGYQEQTTTVVVNYHTCGAKIVRGASSPNTAVTISDAFVNAFKWNDEYVQTGPGANIIDHHDYQVFDFNLLVLDLDKHLDQVDLNIEASVANSTHPTIIGEWSGALTDCAQYLNGRNEGARFDNKFSASPGANGTCPEGENSFDAFEKDDALKKNVTQYLQKQVDVFSAKTNGWFFWTWKTESAPAWDAQFLTKIGIFPKLDGSTGGNGTASNFTASGATKLKRVL</sequence>
<keyword evidence="4" id="KW-0961">Cell wall biogenesis/degradation</keyword>
<protein>
    <submittedName>
        <fullName evidence="7">Glucan exo-1,3-beta-glucosidase</fullName>
        <ecNumber evidence="7">3.2.1.58</ecNumber>
    </submittedName>
</protein>
<proteinExistence type="inferred from homology"/>
<evidence type="ECO:0000313" key="8">
    <source>
        <dbReference type="Proteomes" id="UP001161017"/>
    </source>
</evidence>
<dbReference type="Proteomes" id="UP001161017">
    <property type="component" value="Unassembled WGS sequence"/>
</dbReference>
<name>A0AA43QVZ6_9LECA</name>
<evidence type="ECO:0000256" key="4">
    <source>
        <dbReference type="ARBA" id="ARBA00023316"/>
    </source>
</evidence>
<organism evidence="7 8">
    <name type="scientific">Ramalina farinacea</name>
    <dbReference type="NCBI Taxonomy" id="258253"/>
    <lineage>
        <taxon>Eukaryota</taxon>
        <taxon>Fungi</taxon>
        <taxon>Dikarya</taxon>
        <taxon>Ascomycota</taxon>
        <taxon>Pezizomycotina</taxon>
        <taxon>Lecanoromycetes</taxon>
        <taxon>OSLEUM clade</taxon>
        <taxon>Lecanoromycetidae</taxon>
        <taxon>Lecanorales</taxon>
        <taxon>Lecanorineae</taxon>
        <taxon>Ramalinaceae</taxon>
        <taxon>Ramalina</taxon>
    </lineage>
</organism>
<keyword evidence="3 5" id="KW-0326">Glycosidase</keyword>
<evidence type="ECO:0000256" key="3">
    <source>
        <dbReference type="ARBA" id="ARBA00023295"/>
    </source>
</evidence>
<accession>A0AA43QVZ6</accession>
<dbReference type="InterPro" id="IPR001547">
    <property type="entry name" value="Glyco_hydro_5"/>
</dbReference>
<dbReference type="GO" id="GO:0009251">
    <property type="term" value="P:glucan catabolic process"/>
    <property type="evidence" value="ECO:0007669"/>
    <property type="project" value="TreeGrafter"/>
</dbReference>
<dbReference type="PANTHER" id="PTHR31297">
    <property type="entry name" value="GLUCAN ENDO-1,6-BETA-GLUCOSIDASE B"/>
    <property type="match status" value="1"/>
</dbReference>
<dbReference type="GO" id="GO:0005576">
    <property type="term" value="C:extracellular region"/>
    <property type="evidence" value="ECO:0007669"/>
    <property type="project" value="TreeGrafter"/>
</dbReference>
<dbReference type="PANTHER" id="PTHR31297:SF8">
    <property type="entry name" value="GLYCOSIDE HYDROLASE FAMILY 5 DOMAIN-CONTAINING PROTEIN"/>
    <property type="match status" value="1"/>
</dbReference>
<evidence type="ECO:0000259" key="6">
    <source>
        <dbReference type="Pfam" id="PF00150"/>
    </source>
</evidence>
<dbReference type="GO" id="GO:0071555">
    <property type="term" value="P:cell wall organization"/>
    <property type="evidence" value="ECO:0007669"/>
    <property type="project" value="UniProtKB-KW"/>
</dbReference>
<comment type="caution">
    <text evidence="7">The sequence shown here is derived from an EMBL/GenBank/DDBJ whole genome shotgun (WGS) entry which is preliminary data.</text>
</comment>